<name>Q3A9F8_CARHZ</name>
<evidence type="ECO:0008006" key="4">
    <source>
        <dbReference type="Google" id="ProtNLM"/>
    </source>
</evidence>
<evidence type="ECO:0000313" key="2">
    <source>
        <dbReference type="EMBL" id="ABB15218.1"/>
    </source>
</evidence>
<proteinExistence type="predicted"/>
<keyword evidence="3" id="KW-1185">Reference proteome</keyword>
<dbReference type="STRING" id="246194.CHY_2429"/>
<dbReference type="AlphaFoldDB" id="Q3A9F8"/>
<evidence type="ECO:0000313" key="3">
    <source>
        <dbReference type="Proteomes" id="UP000002706"/>
    </source>
</evidence>
<feature type="transmembrane region" description="Helical" evidence="1">
    <location>
        <begin position="16"/>
        <end position="41"/>
    </location>
</feature>
<dbReference type="OrthoDB" id="5461404at2"/>
<dbReference type="Proteomes" id="UP000002706">
    <property type="component" value="Chromosome"/>
</dbReference>
<keyword evidence="1" id="KW-0812">Transmembrane</keyword>
<dbReference type="eggNOG" id="COG3462">
    <property type="taxonomic scope" value="Bacteria"/>
</dbReference>
<organism evidence="2 3">
    <name type="scientific">Carboxydothermus hydrogenoformans (strain ATCC BAA-161 / DSM 6008 / Z-2901)</name>
    <dbReference type="NCBI Taxonomy" id="246194"/>
    <lineage>
        <taxon>Bacteria</taxon>
        <taxon>Bacillati</taxon>
        <taxon>Bacillota</taxon>
        <taxon>Clostridia</taxon>
        <taxon>Thermoanaerobacterales</taxon>
        <taxon>Thermoanaerobacteraceae</taxon>
        <taxon>Carboxydothermus</taxon>
    </lineage>
</organism>
<protein>
    <recommendedName>
        <fullName evidence="4">SHOCT domain-containing protein</fullName>
    </recommendedName>
</protein>
<dbReference type="InParanoid" id="Q3A9F8"/>
<dbReference type="EMBL" id="CP000141">
    <property type="protein sequence ID" value="ABB15218.1"/>
    <property type="molecule type" value="Genomic_DNA"/>
</dbReference>
<evidence type="ECO:0000256" key="1">
    <source>
        <dbReference type="SAM" id="Phobius"/>
    </source>
</evidence>
<accession>Q3A9F8</accession>
<gene>
    <name evidence="2" type="ordered locus">CHY_2429</name>
</gene>
<dbReference type="HOGENOM" id="CLU_159099_3_1_9"/>
<dbReference type="KEGG" id="chy:CHY_2429"/>
<keyword evidence="1" id="KW-0472">Membrane</keyword>
<keyword evidence="1" id="KW-1133">Transmembrane helix</keyword>
<sequence length="82" mass="9649">MFWYCWNQALGPWNMIGGFIMMIFGLLFLALIIYIAFQLLAKNNGITKLSITKSPEDLLKERYAKGEISKEKYEEMLHDLRK</sequence>
<reference evidence="2 3" key="1">
    <citation type="journal article" date="2005" name="PLoS Genet.">
        <title>Life in hot carbon monoxide: the complete genome sequence of Carboxydothermus hydrogenoformans Z-2901.</title>
        <authorList>
            <person name="Wu M."/>
            <person name="Ren Q."/>
            <person name="Durkin A.S."/>
            <person name="Daugherty S.C."/>
            <person name="Brinkac L.M."/>
            <person name="Dodson R.J."/>
            <person name="Madupu R."/>
            <person name="Sullivan S.A."/>
            <person name="Kolonay J.F."/>
            <person name="Haft D.H."/>
            <person name="Nelson W.C."/>
            <person name="Tallon L.J."/>
            <person name="Jones K.M."/>
            <person name="Ulrich L.E."/>
            <person name="Gonzalez J.M."/>
            <person name="Zhulin I.B."/>
            <person name="Robb F.T."/>
            <person name="Eisen J.A."/>
        </authorList>
    </citation>
    <scope>NUCLEOTIDE SEQUENCE [LARGE SCALE GENOMIC DNA]</scope>
    <source>
        <strain evidence="3">ATCC BAA-161 / DSM 6008 / Z-2901</strain>
    </source>
</reference>